<organism evidence="1 2">
    <name type="scientific">Sesamum angolense</name>
    <dbReference type="NCBI Taxonomy" id="2727404"/>
    <lineage>
        <taxon>Eukaryota</taxon>
        <taxon>Viridiplantae</taxon>
        <taxon>Streptophyta</taxon>
        <taxon>Embryophyta</taxon>
        <taxon>Tracheophyta</taxon>
        <taxon>Spermatophyta</taxon>
        <taxon>Magnoliopsida</taxon>
        <taxon>eudicotyledons</taxon>
        <taxon>Gunneridae</taxon>
        <taxon>Pentapetalae</taxon>
        <taxon>asterids</taxon>
        <taxon>lamiids</taxon>
        <taxon>Lamiales</taxon>
        <taxon>Pedaliaceae</taxon>
        <taxon>Sesamum</taxon>
    </lineage>
</organism>
<dbReference type="Gene3D" id="3.30.420.10">
    <property type="entry name" value="Ribonuclease H-like superfamily/Ribonuclease H"/>
    <property type="match status" value="1"/>
</dbReference>
<reference evidence="1" key="1">
    <citation type="submission" date="2020-06" db="EMBL/GenBank/DDBJ databases">
        <authorList>
            <person name="Li T."/>
            <person name="Hu X."/>
            <person name="Zhang T."/>
            <person name="Song X."/>
            <person name="Zhang H."/>
            <person name="Dai N."/>
            <person name="Sheng W."/>
            <person name="Hou X."/>
            <person name="Wei L."/>
        </authorList>
    </citation>
    <scope>NUCLEOTIDE SEQUENCE</scope>
    <source>
        <strain evidence="1">K16</strain>
        <tissue evidence="1">Leaf</tissue>
    </source>
</reference>
<dbReference type="GO" id="GO:0003676">
    <property type="term" value="F:nucleic acid binding"/>
    <property type="evidence" value="ECO:0007669"/>
    <property type="project" value="InterPro"/>
</dbReference>
<gene>
    <name evidence="1" type="ORF">Sango_0653600</name>
</gene>
<comment type="caution">
    <text evidence="1">The sequence shown here is derived from an EMBL/GenBank/DDBJ whole genome shotgun (WGS) entry which is preliminary data.</text>
</comment>
<sequence>MEKNKGNSLLHSDGSSTLAGSRAGVVLTNLDGDELEYDLHFNFEASNSEAEYETLTAAEPFKAISSLYPFSQWGMDIVGPFRIAQGQRKSLLVAVDYFSMWVEAAPLTRIILTMVVDFRVGKFMIGVSS</sequence>
<name>A0AAE1X7E6_9LAMI</name>
<reference evidence="1" key="2">
    <citation type="journal article" date="2024" name="Plant">
        <title>Genomic evolution and insights into agronomic trait innovations of Sesamum species.</title>
        <authorList>
            <person name="Miao H."/>
            <person name="Wang L."/>
            <person name="Qu L."/>
            <person name="Liu H."/>
            <person name="Sun Y."/>
            <person name="Le M."/>
            <person name="Wang Q."/>
            <person name="Wei S."/>
            <person name="Zheng Y."/>
            <person name="Lin W."/>
            <person name="Duan Y."/>
            <person name="Cao H."/>
            <person name="Xiong S."/>
            <person name="Wang X."/>
            <person name="Wei L."/>
            <person name="Li C."/>
            <person name="Ma Q."/>
            <person name="Ju M."/>
            <person name="Zhao R."/>
            <person name="Li G."/>
            <person name="Mu C."/>
            <person name="Tian Q."/>
            <person name="Mei H."/>
            <person name="Zhang T."/>
            <person name="Gao T."/>
            <person name="Zhang H."/>
        </authorList>
    </citation>
    <scope>NUCLEOTIDE SEQUENCE</scope>
    <source>
        <strain evidence="1">K16</strain>
    </source>
</reference>
<dbReference type="InterPro" id="IPR012337">
    <property type="entry name" value="RNaseH-like_sf"/>
</dbReference>
<dbReference type="InterPro" id="IPR036397">
    <property type="entry name" value="RNaseH_sf"/>
</dbReference>
<keyword evidence="2" id="KW-1185">Reference proteome</keyword>
<protein>
    <submittedName>
        <fullName evidence="1">Uncharacterized protein</fullName>
    </submittedName>
</protein>
<dbReference type="AlphaFoldDB" id="A0AAE1X7E6"/>
<dbReference type="EMBL" id="JACGWL010000003">
    <property type="protein sequence ID" value="KAK4406471.1"/>
    <property type="molecule type" value="Genomic_DNA"/>
</dbReference>
<dbReference type="Proteomes" id="UP001289374">
    <property type="component" value="Unassembled WGS sequence"/>
</dbReference>
<evidence type="ECO:0000313" key="2">
    <source>
        <dbReference type="Proteomes" id="UP001289374"/>
    </source>
</evidence>
<accession>A0AAE1X7E6</accession>
<proteinExistence type="predicted"/>
<evidence type="ECO:0000313" key="1">
    <source>
        <dbReference type="EMBL" id="KAK4406471.1"/>
    </source>
</evidence>
<dbReference type="SUPFAM" id="SSF53098">
    <property type="entry name" value="Ribonuclease H-like"/>
    <property type="match status" value="1"/>
</dbReference>